<organism evidence="1 2">
    <name type="scientific">Claviceps aff. purpurea</name>
    <dbReference type="NCBI Taxonomy" id="1967640"/>
    <lineage>
        <taxon>Eukaryota</taxon>
        <taxon>Fungi</taxon>
        <taxon>Dikarya</taxon>
        <taxon>Ascomycota</taxon>
        <taxon>Pezizomycotina</taxon>
        <taxon>Sordariomycetes</taxon>
        <taxon>Hypocreomycetidae</taxon>
        <taxon>Hypocreales</taxon>
        <taxon>Clavicipitaceae</taxon>
        <taxon>Claviceps</taxon>
    </lineage>
</organism>
<reference evidence="1 2" key="1">
    <citation type="journal article" date="2020" name="bioRxiv">
        <title>Whole genome comparisons of ergot fungi reveals the divergence and evolution of species within the genus Claviceps are the result of varying mechanisms driving genome evolution and host range expansion.</title>
        <authorList>
            <person name="Wyka S.A."/>
            <person name="Mondo S.J."/>
            <person name="Liu M."/>
            <person name="Dettman J."/>
            <person name="Nalam V."/>
            <person name="Broders K.D."/>
        </authorList>
    </citation>
    <scope>NUCLEOTIDE SEQUENCE [LARGE SCALE GENOMIC DNA]</scope>
    <source>
        <strain evidence="1 2">Clav52</strain>
    </source>
</reference>
<sequence length="327" mass="37481">MSTALVIWRPREMVHASVIESRQQTGSCFVGDNDLKPISTTWRTTWDQIGRRRSSWHLEWASTSREQRQVINVDEENRRPPEKLMRFEEGIDMGSVNKNEEEEARGDDLDYDREMDDEWDKNRMEDLNLLEILVHPSGVKKWGERETGLPPIFEQAGEPVCVDAGEQIGDSTFSVANLKLHQLRCLKLDTLGYAASSSRADDQEEKHHASHLERFSHVETRDGGNAKTVGDGIGRTATAGCVKNQDLEGHPRRFRNLHTNRPLTDADPEIVTSWFKQSHITLGRCAGTTSQRMLIMRLCYTFKDCFVSKLEDIRTTDLLHHHIGIFR</sequence>
<dbReference type="Proteomes" id="UP000707071">
    <property type="component" value="Unassembled WGS sequence"/>
</dbReference>
<comment type="caution">
    <text evidence="1">The sequence shown here is derived from an EMBL/GenBank/DDBJ whole genome shotgun (WGS) entry which is preliminary data.</text>
</comment>
<dbReference type="EMBL" id="SRRH01000134">
    <property type="protein sequence ID" value="KAG6298181.1"/>
    <property type="molecule type" value="Genomic_DNA"/>
</dbReference>
<evidence type="ECO:0000313" key="1">
    <source>
        <dbReference type="EMBL" id="KAG6298181.1"/>
    </source>
</evidence>
<protein>
    <submittedName>
        <fullName evidence="1">Uncharacterized protein</fullName>
    </submittedName>
</protein>
<evidence type="ECO:0000313" key="2">
    <source>
        <dbReference type="Proteomes" id="UP000707071"/>
    </source>
</evidence>
<name>A0A9P7QI62_9HYPO</name>
<proteinExistence type="predicted"/>
<accession>A0A9P7QI62</accession>
<gene>
    <name evidence="1" type="ORF">E4U09_001037</name>
</gene>
<keyword evidence="2" id="KW-1185">Reference proteome</keyword>
<dbReference type="AlphaFoldDB" id="A0A9P7QI62"/>